<evidence type="ECO:0000313" key="2">
    <source>
        <dbReference type="Proteomes" id="UP000523079"/>
    </source>
</evidence>
<keyword evidence="2" id="KW-1185">Reference proteome</keyword>
<comment type="caution">
    <text evidence="1">The sequence shown here is derived from an EMBL/GenBank/DDBJ whole genome shotgun (WGS) entry which is preliminary data.</text>
</comment>
<dbReference type="EMBL" id="JACGWT010000002">
    <property type="protein sequence ID" value="MBA8793877.1"/>
    <property type="molecule type" value="Genomic_DNA"/>
</dbReference>
<name>A0A7W3IRG2_9ACTN</name>
<accession>A0A7W3IRG2</accession>
<proteinExistence type="predicted"/>
<dbReference type="AlphaFoldDB" id="A0A7W3IRG2"/>
<reference evidence="1 2" key="1">
    <citation type="submission" date="2020-07" db="EMBL/GenBank/DDBJ databases">
        <title>Sequencing the genomes of 1000 actinobacteria strains.</title>
        <authorList>
            <person name="Klenk H.-P."/>
        </authorList>
    </citation>
    <scope>NUCLEOTIDE SEQUENCE [LARGE SCALE GENOMIC DNA]</scope>
    <source>
        <strain evidence="1 2">DSM 100723</strain>
    </source>
</reference>
<evidence type="ECO:0000313" key="1">
    <source>
        <dbReference type="EMBL" id="MBA8793877.1"/>
    </source>
</evidence>
<organism evidence="1 2">
    <name type="scientific">Microlunatus kandeliicorticis</name>
    <dbReference type="NCBI Taxonomy" id="1759536"/>
    <lineage>
        <taxon>Bacteria</taxon>
        <taxon>Bacillati</taxon>
        <taxon>Actinomycetota</taxon>
        <taxon>Actinomycetes</taxon>
        <taxon>Propionibacteriales</taxon>
        <taxon>Propionibacteriaceae</taxon>
        <taxon>Microlunatus</taxon>
    </lineage>
</organism>
<dbReference type="RefSeq" id="WP_182559426.1">
    <property type="nucleotide sequence ID" value="NZ_JACGWT010000002.1"/>
</dbReference>
<sequence length="140" mass="15530">MSQLTAGRAANAMTAALEERWEQVRGDDPDTRLHPSLLRLAILINSVPYDQRVQTLGHVLTIFERHLFDEGPVGEALSSWNGGDPDEFLTELTDLAAETADELRRTHPERALAYANYLRALGADDLITRHLDGQPTDDAP</sequence>
<protein>
    <submittedName>
        <fullName evidence="1">Uncharacterized protein</fullName>
    </submittedName>
</protein>
<gene>
    <name evidence="1" type="ORF">FHX74_001482</name>
</gene>
<dbReference type="Proteomes" id="UP000523079">
    <property type="component" value="Unassembled WGS sequence"/>
</dbReference>